<dbReference type="SUPFAM" id="SSF51445">
    <property type="entry name" value="(Trans)glycosidases"/>
    <property type="match status" value="1"/>
</dbReference>
<feature type="compositionally biased region" description="Gly residues" evidence="1">
    <location>
        <begin position="40"/>
        <end position="51"/>
    </location>
</feature>
<dbReference type="Gene3D" id="3.20.20.80">
    <property type="entry name" value="Glycosidases"/>
    <property type="match status" value="1"/>
</dbReference>
<evidence type="ECO:0000256" key="1">
    <source>
        <dbReference type="SAM" id="MobiDB-lite"/>
    </source>
</evidence>
<dbReference type="PANTHER" id="PTHR12631">
    <property type="entry name" value="ALPHA-L-IDURONIDASE"/>
    <property type="match status" value="1"/>
</dbReference>
<sequence length="466" mass="51038">MARARRRKTTRSTLRFIGAAAAAASLLLVVAWPPGGGEGVADGRGGAGSGPHGSSRPAADSAGPALGWGLTHTRYSADQGERGARERAEKLLSQRRLPQNQHIMGWGALNPEPSPGRYDFASLDSRVELVRRTGGTPVITLCCAPDWMKGGADGETDWSRERLETAPDPEHYDDFAKLAGVVAERYPDVRHFIVWNELKGFFDDDRNRWDAESYTRLYNKVYAELKRVDENNLVGGPYVVMDSRPPGDDTHASPVRGPWGSVDRRALDALGYWDEHKVGADFVVVDGPSYTHEDELVPDEFTATEKFGAVGRWVRERTGLPLWWAEWYVEPGDADDARDGWSERHRVAVHAAGMMAMARGGAATGLYWNPQRRGADCPGCLWRGTADADGGGALPMMSLLSRFGREFPPGTRFTEAKTGGDGARHLKVLADDRVVLAVNTLGRAVKAEVDGEPVEFGPYGVRWLTR</sequence>
<dbReference type="EMBL" id="WHPN01000100">
    <property type="protein sequence ID" value="KAF4410274.1"/>
    <property type="molecule type" value="Genomic_DNA"/>
</dbReference>
<dbReference type="InterPro" id="IPR017853">
    <property type="entry name" value="GH"/>
</dbReference>
<evidence type="ECO:0000313" key="2">
    <source>
        <dbReference type="EMBL" id="KAF4410274.1"/>
    </source>
</evidence>
<comment type="caution">
    <text evidence="2">The sequence shown here is derived from an EMBL/GenBank/DDBJ whole genome shotgun (WGS) entry which is preliminary data.</text>
</comment>
<evidence type="ECO:0000313" key="3">
    <source>
        <dbReference type="Proteomes" id="UP000621266"/>
    </source>
</evidence>
<gene>
    <name evidence="2" type="ORF">GCU69_04690</name>
</gene>
<organism evidence="2 3">
    <name type="scientific">Streptomyces lycii</name>
    <dbReference type="NCBI Taxonomy" id="2654337"/>
    <lineage>
        <taxon>Bacteria</taxon>
        <taxon>Bacillati</taxon>
        <taxon>Actinomycetota</taxon>
        <taxon>Actinomycetes</taxon>
        <taxon>Kitasatosporales</taxon>
        <taxon>Streptomycetaceae</taxon>
        <taxon>Streptomyces</taxon>
    </lineage>
</organism>
<reference evidence="2 3" key="1">
    <citation type="submission" date="2019-10" db="EMBL/GenBank/DDBJ databases">
        <title>Streptomyces tenebrisbrunneis sp.nov., an endogenous actinomycete isolated from of Lycium ruthenicum.</title>
        <authorList>
            <person name="Ma L."/>
        </authorList>
    </citation>
    <scope>NUCLEOTIDE SEQUENCE [LARGE SCALE GENOMIC DNA]</scope>
    <source>
        <strain evidence="2 3">TRM 66187</strain>
    </source>
</reference>
<protein>
    <submittedName>
        <fullName evidence="2">Xylan 1,4-beta-xylosidase</fullName>
    </submittedName>
</protein>
<accession>A0ABQ7FMY0</accession>
<dbReference type="Proteomes" id="UP000621266">
    <property type="component" value="Unassembled WGS sequence"/>
</dbReference>
<keyword evidence="3" id="KW-1185">Reference proteome</keyword>
<feature type="region of interest" description="Disordered" evidence="1">
    <location>
        <begin position="40"/>
        <end position="86"/>
    </location>
</feature>
<dbReference type="PANTHER" id="PTHR12631:SF10">
    <property type="entry name" value="BETA-XYLOSIDASE-LIKE PROTEIN-RELATED"/>
    <property type="match status" value="1"/>
</dbReference>
<dbReference type="InterPro" id="IPR051923">
    <property type="entry name" value="Glycosyl_Hydrolase_39"/>
</dbReference>
<name>A0ABQ7FMY0_9ACTN</name>
<proteinExistence type="predicted"/>